<keyword evidence="4" id="KW-0963">Cytoplasm</keyword>
<dbReference type="GO" id="GO:0000467">
    <property type="term" value="P:exonucleolytic trimming to generate mature 3'-end of 5.8S rRNA from tricistronic rRNA transcript (SSU-rRNA, 5.8S rRNA, LSU-rRNA)"/>
    <property type="evidence" value="ECO:0007669"/>
    <property type="project" value="TreeGrafter"/>
</dbReference>
<keyword evidence="7" id="KW-1185">Reference proteome</keyword>
<dbReference type="OrthoDB" id="10264038at2759"/>
<evidence type="ECO:0000256" key="4">
    <source>
        <dbReference type="ARBA" id="ARBA00022490"/>
    </source>
</evidence>
<dbReference type="Proteomes" id="UP000185944">
    <property type="component" value="Unassembled WGS sequence"/>
</dbReference>
<feature type="compositionally biased region" description="Basic and acidic residues" evidence="5">
    <location>
        <begin position="1"/>
        <end position="14"/>
    </location>
</feature>
<dbReference type="VEuPathDB" id="MicrosporidiaDB:NEDG_00710"/>
<evidence type="ECO:0000313" key="6">
    <source>
        <dbReference type="EMBL" id="OAG29577.1"/>
    </source>
</evidence>
<dbReference type="GO" id="GO:0035925">
    <property type="term" value="F:mRNA 3'-UTR AU-rich region binding"/>
    <property type="evidence" value="ECO:0007669"/>
    <property type="project" value="TreeGrafter"/>
</dbReference>
<comment type="similarity">
    <text evidence="3">Belongs to the RNase PH family.</text>
</comment>
<gene>
    <name evidence="6" type="ORF">NEDG_00710</name>
</gene>
<comment type="caution">
    <text evidence="6">The sequence shown here is derived from an EMBL/GenBank/DDBJ whole genome shotgun (WGS) entry which is preliminary data.</text>
</comment>
<dbReference type="InterPro" id="IPR027408">
    <property type="entry name" value="PNPase/RNase_PH_dom_sf"/>
</dbReference>
<dbReference type="SUPFAM" id="SSF54211">
    <property type="entry name" value="Ribosomal protein S5 domain 2-like"/>
    <property type="match status" value="1"/>
</dbReference>
<dbReference type="GO" id="GO:0034476">
    <property type="term" value="P:U5 snRNA 3'-end processing"/>
    <property type="evidence" value="ECO:0007669"/>
    <property type="project" value="TreeGrafter"/>
</dbReference>
<dbReference type="AlphaFoldDB" id="A0A177ECB4"/>
<dbReference type="InterPro" id="IPR020568">
    <property type="entry name" value="Ribosomal_Su5_D2-typ_SF"/>
</dbReference>
<dbReference type="EMBL" id="LTDL01000040">
    <property type="protein sequence ID" value="OAG29577.1"/>
    <property type="molecule type" value="Genomic_DNA"/>
</dbReference>
<evidence type="ECO:0000256" key="2">
    <source>
        <dbReference type="ARBA" id="ARBA00004496"/>
    </source>
</evidence>
<dbReference type="GO" id="GO:0034473">
    <property type="term" value="P:U1 snRNA 3'-end processing"/>
    <property type="evidence" value="ECO:0007669"/>
    <property type="project" value="TreeGrafter"/>
</dbReference>
<dbReference type="Gene3D" id="3.30.230.70">
    <property type="entry name" value="GHMP Kinase, N-terminal domain"/>
    <property type="match status" value="1"/>
</dbReference>
<dbReference type="PANTHER" id="PTHR11097">
    <property type="entry name" value="EXOSOME COMPLEX EXONUCLEASE RIBOSOMAL RNA PROCESSING PROTEIN"/>
    <property type="match status" value="1"/>
</dbReference>
<dbReference type="GO" id="GO:0000177">
    <property type="term" value="C:cytoplasmic exosome (RNase complex)"/>
    <property type="evidence" value="ECO:0007669"/>
    <property type="project" value="TreeGrafter"/>
</dbReference>
<protein>
    <submittedName>
        <fullName evidence="6">Exosome complex component RRP45</fullName>
    </submittedName>
</protein>
<sequence length="225" mass="24748">MEYKRGRTDGRSANDEGGTELLHHPNSILARKYMTINGQKIYASTLVIYTAAEVKKPAGGKSQQGSLTVHSNNKELQAEAEAIFKDPEILLRNELSIIPKKAVWEVRIDLLVAMDQGGLIELATQGIYAALKALSEAPQTPKTPKTLLRPIPAPRFVPRTLTASLVENGWVYSPTEKEREEGEGNLTLTLNNHKDIVFCSFVGSAGVDTLCQEIDRVIGHLSEQE</sequence>
<dbReference type="InterPro" id="IPR050590">
    <property type="entry name" value="Exosome_comp_Rrp42_subfam"/>
</dbReference>
<dbReference type="GO" id="GO:0071038">
    <property type="term" value="P:TRAMP-dependent tRNA surveillance pathway"/>
    <property type="evidence" value="ECO:0007669"/>
    <property type="project" value="TreeGrafter"/>
</dbReference>
<dbReference type="GO" id="GO:0016075">
    <property type="term" value="P:rRNA catabolic process"/>
    <property type="evidence" value="ECO:0007669"/>
    <property type="project" value="TreeGrafter"/>
</dbReference>
<dbReference type="GO" id="GO:0000176">
    <property type="term" value="C:nuclear exosome (RNase complex)"/>
    <property type="evidence" value="ECO:0007669"/>
    <property type="project" value="TreeGrafter"/>
</dbReference>
<evidence type="ECO:0000256" key="5">
    <source>
        <dbReference type="SAM" id="MobiDB-lite"/>
    </source>
</evidence>
<proteinExistence type="inferred from homology"/>
<feature type="region of interest" description="Disordered" evidence="5">
    <location>
        <begin position="1"/>
        <end position="21"/>
    </location>
</feature>
<dbReference type="GO" id="GO:0071035">
    <property type="term" value="P:nuclear polyadenylation-dependent rRNA catabolic process"/>
    <property type="evidence" value="ECO:0007669"/>
    <property type="project" value="TreeGrafter"/>
</dbReference>
<organism evidence="6 7">
    <name type="scientific">Nematocida displodere</name>
    <dbReference type="NCBI Taxonomy" id="1805483"/>
    <lineage>
        <taxon>Eukaryota</taxon>
        <taxon>Fungi</taxon>
        <taxon>Fungi incertae sedis</taxon>
        <taxon>Microsporidia</taxon>
        <taxon>Nematocida</taxon>
    </lineage>
</organism>
<dbReference type="PANTHER" id="PTHR11097:SF14">
    <property type="entry name" value="EXOSOME COMPLEX COMPONENT RRP45"/>
    <property type="match status" value="1"/>
</dbReference>
<dbReference type="GeneID" id="93647060"/>
<name>A0A177ECB4_9MICR</name>
<evidence type="ECO:0000256" key="3">
    <source>
        <dbReference type="ARBA" id="ARBA00006678"/>
    </source>
</evidence>
<dbReference type="RefSeq" id="XP_067544225.1">
    <property type="nucleotide sequence ID" value="XM_067688128.1"/>
</dbReference>
<reference evidence="6 7" key="1">
    <citation type="submission" date="2016-02" db="EMBL/GenBank/DDBJ databases">
        <title>Discovery of a natural microsporidian pathogen with a broad tissue tropism in Caenorhabditis elegans.</title>
        <authorList>
            <person name="Luallen R.J."/>
            <person name="Reinke A.W."/>
            <person name="Tong L."/>
            <person name="Botts M.R."/>
            <person name="Felix M.-A."/>
            <person name="Troemel E.R."/>
        </authorList>
    </citation>
    <scope>NUCLEOTIDE SEQUENCE [LARGE SCALE GENOMIC DNA]</scope>
    <source>
        <strain evidence="6 7">JUm2807</strain>
    </source>
</reference>
<accession>A0A177ECB4</accession>
<dbReference type="GO" id="GO:0034475">
    <property type="term" value="P:U4 snRNA 3'-end processing"/>
    <property type="evidence" value="ECO:0007669"/>
    <property type="project" value="TreeGrafter"/>
</dbReference>
<evidence type="ECO:0000313" key="7">
    <source>
        <dbReference type="Proteomes" id="UP000185944"/>
    </source>
</evidence>
<comment type="subcellular location">
    <subcellularLocation>
        <location evidence="2">Cytoplasm</location>
    </subcellularLocation>
    <subcellularLocation>
        <location evidence="1">Nucleus</location>
    </subcellularLocation>
</comment>
<dbReference type="GO" id="GO:0071028">
    <property type="term" value="P:nuclear mRNA surveillance"/>
    <property type="evidence" value="ECO:0007669"/>
    <property type="project" value="TreeGrafter"/>
</dbReference>
<evidence type="ECO:0000256" key="1">
    <source>
        <dbReference type="ARBA" id="ARBA00004123"/>
    </source>
</evidence>